<dbReference type="RefSeq" id="WP_076760612.1">
    <property type="nucleotide sequence ID" value="NZ_CP133085.1"/>
</dbReference>
<feature type="transmembrane region" description="Helical" evidence="6">
    <location>
        <begin position="65"/>
        <end position="90"/>
    </location>
</feature>
<feature type="transmembrane region" description="Helical" evidence="6">
    <location>
        <begin position="34"/>
        <end position="58"/>
    </location>
</feature>
<sequence length="216" mass="24107">MMKKLFSMIAVIAIMAIGLTHKDSWLDLIKAGGIYSVLFSVLFVAACVFFPIVPFAIIAGLNGALFGIINGVLITLSGSMLGTMLLFFLARYGFRDWARMKLTKYPRIHEYEAYFNRNAFTAVLLGRLIPVVPSVVMNIVCGLSKVRWAVFFTASTLGKIPNVLVISIAGANFSQNKLISFGIYGVYMLIIVLMIYRKYPHLISKHKETSHQEKMP</sequence>
<reference evidence="8 9" key="1">
    <citation type="submission" date="2017-01" db="EMBL/GenBank/DDBJ databases">
        <title>Bacillus phylogenomics.</title>
        <authorList>
            <person name="Dunlap C."/>
        </authorList>
    </citation>
    <scope>NUCLEOTIDE SEQUENCE [LARGE SCALE GENOMIC DNA]</scope>
    <source>
        <strain evidence="8 9">NRRL B-41282</strain>
    </source>
</reference>
<evidence type="ECO:0000256" key="6">
    <source>
        <dbReference type="RuleBase" id="RU366058"/>
    </source>
</evidence>
<feature type="transmembrane region" description="Helical" evidence="6">
    <location>
        <begin position="148"/>
        <end position="172"/>
    </location>
</feature>
<accession>A0A1R1RZI7</accession>
<keyword evidence="2 6" id="KW-1003">Cell membrane</keyword>
<dbReference type="GO" id="GO:0005886">
    <property type="term" value="C:plasma membrane"/>
    <property type="evidence" value="ECO:0007669"/>
    <property type="project" value="UniProtKB-SubCell"/>
</dbReference>
<keyword evidence="4 6" id="KW-1133">Transmembrane helix</keyword>
<evidence type="ECO:0000256" key="2">
    <source>
        <dbReference type="ARBA" id="ARBA00022475"/>
    </source>
</evidence>
<comment type="subcellular location">
    <subcellularLocation>
        <location evidence="1 6">Cell membrane</location>
        <topology evidence="1 6">Multi-pass membrane protein</topology>
    </subcellularLocation>
</comment>
<dbReference type="InterPro" id="IPR032816">
    <property type="entry name" value="VTT_dom"/>
</dbReference>
<organism evidence="8 9">
    <name type="scientific">Bacillus swezeyi</name>
    <dbReference type="NCBI Taxonomy" id="1925020"/>
    <lineage>
        <taxon>Bacteria</taxon>
        <taxon>Bacillati</taxon>
        <taxon>Bacillota</taxon>
        <taxon>Bacilli</taxon>
        <taxon>Bacillales</taxon>
        <taxon>Bacillaceae</taxon>
        <taxon>Bacillus</taxon>
    </lineage>
</organism>
<evidence type="ECO:0000256" key="4">
    <source>
        <dbReference type="ARBA" id="ARBA00022989"/>
    </source>
</evidence>
<keyword evidence="3 6" id="KW-0812">Transmembrane</keyword>
<dbReference type="OrthoDB" id="2381682at2"/>
<evidence type="ECO:0000256" key="5">
    <source>
        <dbReference type="ARBA" id="ARBA00023136"/>
    </source>
</evidence>
<gene>
    <name evidence="8" type="ORF">BW143_05325</name>
</gene>
<evidence type="ECO:0000313" key="9">
    <source>
        <dbReference type="Proteomes" id="UP000187367"/>
    </source>
</evidence>
<feature type="transmembrane region" description="Helical" evidence="6">
    <location>
        <begin position="178"/>
        <end position="196"/>
    </location>
</feature>
<keyword evidence="9" id="KW-1185">Reference proteome</keyword>
<comment type="caution">
    <text evidence="8">The sequence shown here is derived from an EMBL/GenBank/DDBJ whole genome shotgun (WGS) entry which is preliminary data.</text>
</comment>
<evidence type="ECO:0000259" key="7">
    <source>
        <dbReference type="Pfam" id="PF09335"/>
    </source>
</evidence>
<dbReference type="InterPro" id="IPR015414">
    <property type="entry name" value="TMEM64"/>
</dbReference>
<dbReference type="Proteomes" id="UP000187367">
    <property type="component" value="Unassembled WGS sequence"/>
</dbReference>
<accession>A0A1R1QTP9</accession>
<dbReference type="Pfam" id="PF09335">
    <property type="entry name" value="VTT_dom"/>
    <property type="match status" value="1"/>
</dbReference>
<proteinExistence type="inferred from homology"/>
<keyword evidence="5 6" id="KW-0472">Membrane</keyword>
<evidence type="ECO:0000256" key="3">
    <source>
        <dbReference type="ARBA" id="ARBA00022692"/>
    </source>
</evidence>
<name>A0A1R1QTP9_9BACI</name>
<comment type="similarity">
    <text evidence="6">Belongs to the TVP38/TMEM64 family.</text>
</comment>
<evidence type="ECO:0000313" key="8">
    <source>
        <dbReference type="EMBL" id="OMI08018.1"/>
    </source>
</evidence>
<dbReference type="PANTHER" id="PTHR12677">
    <property type="entry name" value="GOLGI APPARATUS MEMBRANE PROTEIN TVP38-RELATED"/>
    <property type="match status" value="1"/>
</dbReference>
<feature type="domain" description="VTT" evidence="7">
    <location>
        <begin position="53"/>
        <end position="171"/>
    </location>
</feature>
<dbReference type="PANTHER" id="PTHR12677:SF59">
    <property type="entry name" value="GOLGI APPARATUS MEMBRANE PROTEIN TVP38-RELATED"/>
    <property type="match status" value="1"/>
</dbReference>
<feature type="transmembrane region" description="Helical" evidence="6">
    <location>
        <begin position="119"/>
        <end position="141"/>
    </location>
</feature>
<dbReference type="AlphaFoldDB" id="A0A1R1QTP9"/>
<evidence type="ECO:0000256" key="1">
    <source>
        <dbReference type="ARBA" id="ARBA00004651"/>
    </source>
</evidence>
<protein>
    <recommendedName>
        <fullName evidence="6">TVP38/TMEM64 family membrane protein</fullName>
    </recommendedName>
</protein>
<dbReference type="EMBL" id="MTJL01000008">
    <property type="protein sequence ID" value="OMI08018.1"/>
    <property type="molecule type" value="Genomic_DNA"/>
</dbReference>
<dbReference type="GeneID" id="92789783"/>